<evidence type="ECO:0000313" key="1">
    <source>
        <dbReference type="EMBL" id="JAU75902.1"/>
    </source>
</evidence>
<name>A0A1J3I6N4_NOCCA</name>
<sequence length="70" mass="7749">MSHSFIYALKYIECHVLGLGLSLVNDGNIKEARYKIACDLFEASKDPVLIQMMADYVPPTFTPSPAVDIS</sequence>
<organism evidence="1">
    <name type="scientific">Noccaea caerulescens</name>
    <name type="common">Alpine penny-cress</name>
    <name type="synonym">Thlaspi caerulescens</name>
    <dbReference type="NCBI Taxonomy" id="107243"/>
    <lineage>
        <taxon>Eukaryota</taxon>
        <taxon>Viridiplantae</taxon>
        <taxon>Streptophyta</taxon>
        <taxon>Embryophyta</taxon>
        <taxon>Tracheophyta</taxon>
        <taxon>Spermatophyta</taxon>
        <taxon>Magnoliopsida</taxon>
        <taxon>eudicotyledons</taxon>
        <taxon>Gunneridae</taxon>
        <taxon>Pentapetalae</taxon>
        <taxon>rosids</taxon>
        <taxon>malvids</taxon>
        <taxon>Brassicales</taxon>
        <taxon>Brassicaceae</taxon>
        <taxon>Coluteocarpeae</taxon>
        <taxon>Noccaea</taxon>
    </lineage>
</organism>
<gene>
    <name evidence="1" type="ORF">LE_TR1191_c0_g1_i1_g.3095</name>
</gene>
<dbReference type="AlphaFoldDB" id="A0A1J3I6N4"/>
<dbReference type="EMBL" id="GEVL01001439">
    <property type="protein sequence ID" value="JAU75902.1"/>
    <property type="molecule type" value="Transcribed_RNA"/>
</dbReference>
<proteinExistence type="predicted"/>
<protein>
    <submittedName>
        <fullName evidence="1">Uncharacterized protein</fullName>
    </submittedName>
</protein>
<reference evidence="1" key="1">
    <citation type="submission" date="2016-07" db="EMBL/GenBank/DDBJ databases">
        <title>De novo transcriptome assembly of four accessions of the metal hyperaccumulator plant Noccaea caerulescens.</title>
        <authorList>
            <person name="Blande D."/>
            <person name="Halimaa P."/>
            <person name="Tervahauta A.I."/>
            <person name="Aarts M.G."/>
            <person name="Karenlampi S.O."/>
        </authorList>
    </citation>
    <scope>NUCLEOTIDE SEQUENCE</scope>
</reference>
<accession>A0A1J3I6N4</accession>